<dbReference type="GO" id="GO:0004730">
    <property type="term" value="F:pseudouridylate synthase activity"/>
    <property type="evidence" value="ECO:0007669"/>
    <property type="project" value="UniProtKB-EC"/>
</dbReference>
<sequence length="192" mass="23205">MLIEFSFFFFWPLFFLFFFYLLLLLINTTPNMQTTESFQIHFSEHSNLLTNEYAWVNRLTHPKYQRIRTYRVHIEGPVKMSALKELAAGVYIEHDDDKKKEKKKKTQPAFIEILREECVKIQDKMKKVSVLNISIKEGRNRQIRKMFEQINQPVIKIKRSAFENITLKDIFFPKQYRELTQKEVSNLKTRNF</sequence>
<proteinExistence type="predicted"/>
<gene>
    <name evidence="4" type="primary">PmlGA01_040005200</name>
    <name evidence="4" type="ORF">PMLGA01_040005200</name>
</gene>
<dbReference type="Proteomes" id="UP000219799">
    <property type="component" value="Chromosome 4"/>
</dbReference>
<evidence type="ECO:0000313" key="4">
    <source>
        <dbReference type="EMBL" id="SBT70510.1"/>
    </source>
</evidence>
<dbReference type="PANTHER" id="PTHR47683:SF2">
    <property type="entry name" value="RNA-BINDING S4 DOMAIN-CONTAINING PROTEIN"/>
    <property type="match status" value="1"/>
</dbReference>
<keyword evidence="4" id="KW-0456">Lyase</keyword>
<dbReference type="GO" id="GO:0009982">
    <property type="term" value="F:pseudouridine synthase activity"/>
    <property type="evidence" value="ECO:0007669"/>
    <property type="project" value="InterPro"/>
</dbReference>
<dbReference type="InterPro" id="IPR020103">
    <property type="entry name" value="PsdUridine_synth_cat_dom_sf"/>
</dbReference>
<dbReference type="AlphaFoldDB" id="A0A1C3KAD8"/>
<reference evidence="4 5" key="1">
    <citation type="submission" date="2016-06" db="EMBL/GenBank/DDBJ databases">
        <authorList>
            <consortium name="Pathogen Informatics"/>
        </authorList>
    </citation>
    <scope>NUCLEOTIDE SEQUENCE [LARGE SCALE GENOMIC DNA]</scope>
    <source>
        <strain evidence="4">PmlGA01</strain>
    </source>
</reference>
<dbReference type="InterPro" id="IPR020094">
    <property type="entry name" value="TruA/RsuA/RluB/E/F_N"/>
</dbReference>
<keyword evidence="2" id="KW-0812">Transmembrane</keyword>
<dbReference type="InterPro" id="IPR042092">
    <property type="entry name" value="PsdUridine_s_RsuA/RluB/E/F_cat"/>
</dbReference>
<protein>
    <submittedName>
        <fullName evidence="4">Pseudouridine synthase, putative</fullName>
        <ecNumber evidence="4">4.2.1.70</ecNumber>
    </submittedName>
</protein>
<dbReference type="EC" id="4.2.1.70" evidence="4"/>
<dbReference type="InterPro" id="IPR050343">
    <property type="entry name" value="RsuA_PseudoU_synthase"/>
</dbReference>
<evidence type="ECO:0000256" key="2">
    <source>
        <dbReference type="SAM" id="Phobius"/>
    </source>
</evidence>
<accession>A0A1C3KAD8</accession>
<dbReference type="InterPro" id="IPR006145">
    <property type="entry name" value="PsdUridine_synth_RsuA/RluA"/>
</dbReference>
<dbReference type="Pfam" id="PF00849">
    <property type="entry name" value="PseudoU_synth_2"/>
    <property type="match status" value="1"/>
</dbReference>
<dbReference type="SUPFAM" id="SSF55120">
    <property type="entry name" value="Pseudouridine synthase"/>
    <property type="match status" value="1"/>
</dbReference>
<keyword evidence="2" id="KW-0472">Membrane</keyword>
<keyword evidence="2" id="KW-1133">Transmembrane helix</keyword>
<evidence type="ECO:0000256" key="1">
    <source>
        <dbReference type="ARBA" id="ARBA00023235"/>
    </source>
</evidence>
<dbReference type="EMBL" id="LT594492">
    <property type="protein sequence ID" value="SBT70510.1"/>
    <property type="molecule type" value="Genomic_DNA"/>
</dbReference>
<feature type="domain" description="Pseudouridine synthase RsuA/RluA-like" evidence="3">
    <location>
        <begin position="48"/>
        <end position="149"/>
    </location>
</feature>
<evidence type="ECO:0000259" key="3">
    <source>
        <dbReference type="Pfam" id="PF00849"/>
    </source>
</evidence>
<dbReference type="Gene3D" id="3.30.70.1560">
    <property type="entry name" value="Alpha-L RNA-binding motif"/>
    <property type="match status" value="1"/>
</dbReference>
<feature type="transmembrane region" description="Helical" evidence="2">
    <location>
        <begin position="6"/>
        <end position="26"/>
    </location>
</feature>
<dbReference type="PANTHER" id="PTHR47683">
    <property type="entry name" value="PSEUDOURIDINE SYNTHASE FAMILY PROTEIN-RELATED"/>
    <property type="match status" value="1"/>
</dbReference>
<dbReference type="VEuPathDB" id="PlasmoDB:PmUG01_04012900"/>
<keyword evidence="1" id="KW-0413">Isomerase</keyword>
<name>A0A1C3KAD8_PLAMA</name>
<dbReference type="Gene3D" id="3.30.70.580">
    <property type="entry name" value="Pseudouridine synthase I, catalytic domain, N-terminal subdomain"/>
    <property type="match status" value="1"/>
</dbReference>
<organism evidence="4 5">
    <name type="scientific">Plasmodium malariae</name>
    <dbReference type="NCBI Taxonomy" id="5858"/>
    <lineage>
        <taxon>Eukaryota</taxon>
        <taxon>Sar</taxon>
        <taxon>Alveolata</taxon>
        <taxon>Apicomplexa</taxon>
        <taxon>Aconoidasida</taxon>
        <taxon>Haemosporida</taxon>
        <taxon>Plasmodiidae</taxon>
        <taxon>Plasmodium</taxon>
        <taxon>Plasmodium (Plasmodium)</taxon>
    </lineage>
</organism>
<evidence type="ECO:0000313" key="5">
    <source>
        <dbReference type="Proteomes" id="UP000219799"/>
    </source>
</evidence>
<dbReference type="GO" id="GO:0003723">
    <property type="term" value="F:RNA binding"/>
    <property type="evidence" value="ECO:0007669"/>
    <property type="project" value="InterPro"/>
</dbReference>